<dbReference type="AlphaFoldDB" id="A0A1Q5TZ10"/>
<evidence type="ECO:0000313" key="1">
    <source>
        <dbReference type="EMBL" id="OKP05464.1"/>
    </source>
</evidence>
<name>A0A1Q5TZ10_9GAMM</name>
<sequence>MKITTVGINYLIRASVIRLIMGEKQLQVL</sequence>
<protein>
    <submittedName>
        <fullName evidence="1">Uncharacterized protein</fullName>
    </submittedName>
</protein>
<keyword evidence="2" id="KW-1185">Reference proteome</keyword>
<proteinExistence type="predicted"/>
<gene>
    <name evidence="1" type="ORF">Xentx_02380</name>
</gene>
<accession>A0A1Q5TZ10</accession>
<comment type="caution">
    <text evidence="1">The sequence shown here is derived from an EMBL/GenBank/DDBJ whole genome shotgun (WGS) entry which is preliminary data.</text>
</comment>
<evidence type="ECO:0000313" key="2">
    <source>
        <dbReference type="Proteomes" id="UP000186277"/>
    </source>
</evidence>
<reference evidence="1 2" key="1">
    <citation type="submission" date="2016-09" db="EMBL/GenBank/DDBJ databases">
        <title>Xenorhabdus thuongxuanensis sp. nov. and Xenorhabdus eapokensis sp. nov., isolated from Steinernema species.</title>
        <authorList>
            <person name="Kaempfer P."/>
            <person name="Tobias N.J."/>
            <person name="Phan Ke L."/>
            <person name="Bode H.B."/>
            <person name="Glaeser S.P."/>
        </authorList>
    </citation>
    <scope>NUCLEOTIDE SEQUENCE [LARGE SCALE GENOMIC DNA]</scope>
    <source>
        <strain evidence="1 2">30TX1</strain>
    </source>
</reference>
<dbReference type="Proteomes" id="UP000186277">
    <property type="component" value="Unassembled WGS sequence"/>
</dbReference>
<organism evidence="1 2">
    <name type="scientific">Xenorhabdus thuongxuanensis</name>
    <dbReference type="NCBI Taxonomy" id="1873484"/>
    <lineage>
        <taxon>Bacteria</taxon>
        <taxon>Pseudomonadati</taxon>
        <taxon>Pseudomonadota</taxon>
        <taxon>Gammaproteobacteria</taxon>
        <taxon>Enterobacterales</taxon>
        <taxon>Morganellaceae</taxon>
        <taxon>Xenorhabdus</taxon>
    </lineage>
</organism>
<dbReference type="EMBL" id="MKGR01000017">
    <property type="protein sequence ID" value="OKP05464.1"/>
    <property type="molecule type" value="Genomic_DNA"/>
</dbReference>